<dbReference type="RefSeq" id="WP_163695719.1">
    <property type="nucleotide sequence ID" value="NZ_AP022595.1"/>
</dbReference>
<dbReference type="GO" id="GO:0042802">
    <property type="term" value="F:identical protein binding"/>
    <property type="evidence" value="ECO:0007669"/>
    <property type="project" value="TreeGrafter"/>
</dbReference>
<evidence type="ECO:0000313" key="5">
    <source>
        <dbReference type="Proteomes" id="UP000466445"/>
    </source>
</evidence>
<dbReference type="GO" id="GO:0019262">
    <property type="term" value="P:N-acetylneuraminate catabolic process"/>
    <property type="evidence" value="ECO:0007669"/>
    <property type="project" value="TreeGrafter"/>
</dbReference>
<keyword evidence="1" id="KW-0378">Hydrolase</keyword>
<reference evidence="4 5" key="1">
    <citation type="journal article" date="2019" name="Emerg. Microbes Infect.">
        <title>Comprehensive subspecies identification of 175 nontuberculous mycobacteria species based on 7547 genomic profiles.</title>
        <authorList>
            <person name="Matsumoto Y."/>
            <person name="Kinjo T."/>
            <person name="Motooka D."/>
            <person name="Nabeya D."/>
            <person name="Jung N."/>
            <person name="Uechi K."/>
            <person name="Horii T."/>
            <person name="Iida T."/>
            <person name="Fujita J."/>
            <person name="Nakamura S."/>
        </authorList>
    </citation>
    <scope>NUCLEOTIDE SEQUENCE [LARGE SCALE GENOMIC DNA]</scope>
    <source>
        <strain evidence="4 5">JCM 30395</strain>
    </source>
</reference>
<dbReference type="PANTHER" id="PTHR11280:SF5">
    <property type="entry name" value="GLUCOSAMINE-6-PHOSPHATE ISOMERASE"/>
    <property type="match status" value="1"/>
</dbReference>
<dbReference type="CDD" id="cd01399">
    <property type="entry name" value="GlcN6P_deaminase"/>
    <property type="match status" value="1"/>
</dbReference>
<sequence length="256" mass="26735">MKIIIVADPVAAAAAAADIVTSLVARKPNAVLGVATGTSPQGLYAELAARVQTGLEMSAVTVFALDEYVGLAASDPRSYTYFIHTIVAQPLRLDPERVHVPIGVGDDLDSRCRQYEAAIAAAGGVDLQILGIGRNGHLGFNEPTSSLVSRTRVAPLARSTRQDNARFFGVPADVPVRCVTQGLGTIMEARVALLIATGAAKAPAIARAVEGPVSAFCPASILQQHRDAVVILDEAAAGELTLAEEYREAARVMAIN</sequence>
<dbReference type="SUPFAM" id="SSF100950">
    <property type="entry name" value="NagB/RpiA/CoA transferase-like"/>
    <property type="match status" value="1"/>
</dbReference>
<dbReference type="InterPro" id="IPR004547">
    <property type="entry name" value="Glucosamine6P_isomerase"/>
</dbReference>
<organism evidence="4 5">
    <name type="scientific">Mycolicibacterium sarraceniae</name>
    <dbReference type="NCBI Taxonomy" id="1534348"/>
    <lineage>
        <taxon>Bacteria</taxon>
        <taxon>Bacillati</taxon>
        <taxon>Actinomycetota</taxon>
        <taxon>Actinomycetes</taxon>
        <taxon>Mycobacteriales</taxon>
        <taxon>Mycobacteriaceae</taxon>
        <taxon>Mycolicibacterium</taxon>
    </lineage>
</organism>
<accession>A0A7I7SPK9</accession>
<dbReference type="GO" id="GO:0005975">
    <property type="term" value="P:carbohydrate metabolic process"/>
    <property type="evidence" value="ECO:0007669"/>
    <property type="project" value="InterPro"/>
</dbReference>
<dbReference type="InterPro" id="IPR018321">
    <property type="entry name" value="Glucosamine6P_isomerase_CS"/>
</dbReference>
<feature type="domain" description="Glucosamine/galactosamine-6-phosphate isomerase" evidence="3">
    <location>
        <begin position="12"/>
        <end position="228"/>
    </location>
</feature>
<dbReference type="Pfam" id="PF01182">
    <property type="entry name" value="Glucosamine_iso"/>
    <property type="match status" value="1"/>
</dbReference>
<keyword evidence="2" id="KW-0119">Carbohydrate metabolism</keyword>
<dbReference type="EMBL" id="AP022595">
    <property type="protein sequence ID" value="BBY58311.1"/>
    <property type="molecule type" value="Genomic_DNA"/>
</dbReference>
<dbReference type="InterPro" id="IPR006148">
    <property type="entry name" value="Glc/Gal-6P_isomerase"/>
</dbReference>
<dbReference type="GO" id="GO:0006046">
    <property type="term" value="P:N-acetylglucosamine catabolic process"/>
    <property type="evidence" value="ECO:0007669"/>
    <property type="project" value="TreeGrafter"/>
</dbReference>
<protein>
    <submittedName>
        <fullName evidence="4">Glucosamine-6-phosphate deaminase</fullName>
    </submittedName>
</protein>
<dbReference type="KEGG" id="msar:MSAR_14470"/>
<name>A0A7I7SPK9_9MYCO</name>
<dbReference type="GO" id="GO:0006043">
    <property type="term" value="P:glucosamine catabolic process"/>
    <property type="evidence" value="ECO:0007669"/>
    <property type="project" value="TreeGrafter"/>
</dbReference>
<dbReference type="GO" id="GO:0004342">
    <property type="term" value="F:glucosamine-6-phosphate deaminase activity"/>
    <property type="evidence" value="ECO:0007669"/>
    <property type="project" value="InterPro"/>
</dbReference>
<proteinExistence type="predicted"/>
<dbReference type="GO" id="GO:0005737">
    <property type="term" value="C:cytoplasm"/>
    <property type="evidence" value="ECO:0007669"/>
    <property type="project" value="TreeGrafter"/>
</dbReference>
<dbReference type="Gene3D" id="3.40.50.1360">
    <property type="match status" value="1"/>
</dbReference>
<dbReference type="PANTHER" id="PTHR11280">
    <property type="entry name" value="GLUCOSAMINE-6-PHOSPHATE ISOMERASE"/>
    <property type="match status" value="1"/>
</dbReference>
<evidence type="ECO:0000256" key="1">
    <source>
        <dbReference type="ARBA" id="ARBA00022801"/>
    </source>
</evidence>
<dbReference type="AlphaFoldDB" id="A0A7I7SPK9"/>
<keyword evidence="5" id="KW-1185">Reference proteome</keyword>
<dbReference type="InterPro" id="IPR037171">
    <property type="entry name" value="NagB/RpiA_transferase-like"/>
</dbReference>
<dbReference type="NCBIfam" id="NF001684">
    <property type="entry name" value="PRK00443.1-4"/>
    <property type="match status" value="1"/>
</dbReference>
<dbReference type="Proteomes" id="UP000466445">
    <property type="component" value="Chromosome"/>
</dbReference>
<evidence type="ECO:0000313" key="4">
    <source>
        <dbReference type="EMBL" id="BBY58311.1"/>
    </source>
</evidence>
<gene>
    <name evidence="4" type="primary">nagB_2</name>
    <name evidence="4" type="ORF">MSAR_14470</name>
</gene>
<dbReference type="PROSITE" id="PS01161">
    <property type="entry name" value="GLC_GALNAC_ISOMERASE"/>
    <property type="match status" value="1"/>
</dbReference>
<evidence type="ECO:0000259" key="3">
    <source>
        <dbReference type="Pfam" id="PF01182"/>
    </source>
</evidence>
<evidence type="ECO:0000256" key="2">
    <source>
        <dbReference type="ARBA" id="ARBA00023277"/>
    </source>
</evidence>